<dbReference type="InterPro" id="IPR050339">
    <property type="entry name" value="CC_SR_Kinase"/>
</dbReference>
<evidence type="ECO:0000313" key="10">
    <source>
        <dbReference type="Proteomes" id="UP000249619"/>
    </source>
</evidence>
<dbReference type="SUPFAM" id="SSF56112">
    <property type="entry name" value="Protein kinase-like (PK-like)"/>
    <property type="match status" value="1"/>
</dbReference>
<dbReference type="PROSITE" id="PS00107">
    <property type="entry name" value="PROTEIN_KINASE_ATP"/>
    <property type="match status" value="1"/>
</dbReference>
<keyword evidence="10" id="KW-1185">Reference proteome</keyword>
<keyword evidence="4 6" id="KW-0067">ATP-binding</keyword>
<dbReference type="InterPro" id="IPR017441">
    <property type="entry name" value="Protein_kinase_ATP_BS"/>
</dbReference>
<protein>
    <submittedName>
        <fullName evidence="9">Kinase-like protein</fullName>
    </submittedName>
</protein>
<dbReference type="PROSITE" id="PS00108">
    <property type="entry name" value="PROTEIN_KINASE_ST"/>
    <property type="match status" value="1"/>
</dbReference>
<gene>
    <name evidence="9" type="ORF">DDE83_003933</name>
</gene>
<evidence type="ECO:0000256" key="4">
    <source>
        <dbReference type="ARBA" id="ARBA00022840"/>
    </source>
</evidence>
<sequence>MSMFRRPGDSSSSSDTSEEESEYEEASEAHQDSVLSRIHTLDSASSGHPVQPHRPHLDLRQNSAQNVRDLLLHSLLEERTIREVAEQLGKDPSDPEAQRLGRASYKEIARQISNNVDDAYASDEMQSHRSTANEGINRLTRSNLSKLSVIPEVSSQALIARPGNGLHQRVPPQPPLDFDIMSGISAPVNLQLRGYPHLQTDRYIREFSELEIVGKGGYGKVFKAKHKLDGSFYAVKRIPVSPSKVAKIQEHGPEELESMLEEVRSLARFDHNNIVRYHNAWLEFTTLPTETASTPDITVLRDDRLLEDRAAFPSLSTGTDDLRSKFDSLSFDDPLLKTDNDNSAGIVFEFSEPGDGTDAPQGENASVSVKETFMQTRRTKRRGSQASQMTIATMSSTKSRMSAVEDADEEEEEDDDIENIPRSHMPYSQETVSEMSDSMISNSDAPHHLMQNRSLGPVLTLNVQMSLCETNLATFLSSDQPGSITQPSGQHCFHPCVSLEMLNNIVSGVEYLHAQGVVHRDLKPANVFLSLSTARHQPYGSIDMSSCKSCPERARLHMTPRIGDFGLVAALSDSCTMSESFTKPVGTEFYRPSVSSGINEKLDVFALGVVAFEMLQKFSTRMERIAALTELRRGLFPDGFALSQGEVGEQVQQLISDMIQGDEQKRLSCDEVKDEIRRLVQSLKT</sequence>
<evidence type="ECO:0000256" key="5">
    <source>
        <dbReference type="ARBA" id="ARBA00037982"/>
    </source>
</evidence>
<dbReference type="EMBL" id="QGDH01000047">
    <property type="protein sequence ID" value="RAR12667.1"/>
    <property type="molecule type" value="Genomic_DNA"/>
</dbReference>
<dbReference type="SMART" id="SM00220">
    <property type="entry name" value="S_TKc"/>
    <property type="match status" value="1"/>
</dbReference>
<feature type="compositionally biased region" description="Polar residues" evidence="7">
    <location>
        <begin position="384"/>
        <end position="400"/>
    </location>
</feature>
<dbReference type="AlphaFoldDB" id="A0A364N606"/>
<dbReference type="GO" id="GO:0005737">
    <property type="term" value="C:cytoplasm"/>
    <property type="evidence" value="ECO:0007669"/>
    <property type="project" value="TreeGrafter"/>
</dbReference>
<evidence type="ECO:0000256" key="1">
    <source>
        <dbReference type="ARBA" id="ARBA00022679"/>
    </source>
</evidence>
<dbReference type="Proteomes" id="UP000249619">
    <property type="component" value="Unassembled WGS sequence"/>
</dbReference>
<accession>A0A364N606</accession>
<name>A0A364N606_STELY</name>
<dbReference type="GO" id="GO:0005524">
    <property type="term" value="F:ATP binding"/>
    <property type="evidence" value="ECO:0007669"/>
    <property type="project" value="UniProtKB-UniRule"/>
</dbReference>
<feature type="binding site" evidence="6">
    <location>
        <position position="236"/>
    </location>
    <ligand>
        <name>ATP</name>
        <dbReference type="ChEBI" id="CHEBI:30616"/>
    </ligand>
</feature>
<dbReference type="GO" id="GO:0004694">
    <property type="term" value="F:eukaryotic translation initiation factor 2alpha kinase activity"/>
    <property type="evidence" value="ECO:0007669"/>
    <property type="project" value="TreeGrafter"/>
</dbReference>
<evidence type="ECO:0000256" key="7">
    <source>
        <dbReference type="SAM" id="MobiDB-lite"/>
    </source>
</evidence>
<reference evidence="10" key="1">
    <citation type="submission" date="2018-05" db="EMBL/GenBank/DDBJ databases">
        <title>Draft genome sequence of Stemphylium lycopersici strain CIDEFI 213.</title>
        <authorList>
            <person name="Medina R."/>
            <person name="Franco M.E.E."/>
            <person name="Lucentini C.G."/>
            <person name="Saparrat M.C.N."/>
            <person name="Balatti P.A."/>
        </authorList>
    </citation>
    <scope>NUCLEOTIDE SEQUENCE [LARGE SCALE GENOMIC DNA]</scope>
    <source>
        <strain evidence="10">CIDEFI 213</strain>
    </source>
</reference>
<dbReference type="PANTHER" id="PTHR11042">
    <property type="entry name" value="EUKARYOTIC TRANSLATION INITIATION FACTOR 2-ALPHA KINASE EIF2-ALPHA KINASE -RELATED"/>
    <property type="match status" value="1"/>
</dbReference>
<dbReference type="Gene3D" id="1.10.510.10">
    <property type="entry name" value="Transferase(Phosphotransferase) domain 1"/>
    <property type="match status" value="1"/>
</dbReference>
<dbReference type="GO" id="GO:0005634">
    <property type="term" value="C:nucleus"/>
    <property type="evidence" value="ECO:0007669"/>
    <property type="project" value="TreeGrafter"/>
</dbReference>
<evidence type="ECO:0000259" key="8">
    <source>
        <dbReference type="PROSITE" id="PS50011"/>
    </source>
</evidence>
<evidence type="ECO:0000256" key="3">
    <source>
        <dbReference type="ARBA" id="ARBA00022777"/>
    </source>
</evidence>
<evidence type="ECO:0000256" key="2">
    <source>
        <dbReference type="ARBA" id="ARBA00022741"/>
    </source>
</evidence>
<proteinExistence type="inferred from homology"/>
<feature type="region of interest" description="Disordered" evidence="7">
    <location>
        <begin position="1"/>
        <end position="56"/>
    </location>
</feature>
<comment type="caution">
    <text evidence="9">The sequence shown here is derived from an EMBL/GenBank/DDBJ whole genome shotgun (WGS) entry which is preliminary data.</text>
</comment>
<comment type="similarity">
    <text evidence="5">Belongs to the protein kinase superfamily. Ser/Thr protein kinase family. GCN2 subfamily.</text>
</comment>
<dbReference type="PROSITE" id="PS50011">
    <property type="entry name" value="PROTEIN_KINASE_DOM"/>
    <property type="match status" value="1"/>
</dbReference>
<feature type="domain" description="Protein kinase" evidence="8">
    <location>
        <begin position="207"/>
        <end position="680"/>
    </location>
</feature>
<dbReference type="PANTHER" id="PTHR11042:SF187">
    <property type="entry name" value="EUKARYOTIC TRANSLATION INITIATION FACTOR 2-ALPHA KINASE 2"/>
    <property type="match status" value="1"/>
</dbReference>
<organism evidence="9 10">
    <name type="scientific">Stemphylium lycopersici</name>
    <name type="common">Tomato gray leaf spot disease fungus</name>
    <name type="synonym">Thyrospora lycopersici</name>
    <dbReference type="NCBI Taxonomy" id="183478"/>
    <lineage>
        <taxon>Eukaryota</taxon>
        <taxon>Fungi</taxon>
        <taxon>Dikarya</taxon>
        <taxon>Ascomycota</taxon>
        <taxon>Pezizomycotina</taxon>
        <taxon>Dothideomycetes</taxon>
        <taxon>Pleosporomycetidae</taxon>
        <taxon>Pleosporales</taxon>
        <taxon>Pleosporineae</taxon>
        <taxon>Pleosporaceae</taxon>
        <taxon>Stemphylium</taxon>
    </lineage>
</organism>
<dbReference type="InterPro" id="IPR011009">
    <property type="entry name" value="Kinase-like_dom_sf"/>
</dbReference>
<evidence type="ECO:0000313" key="9">
    <source>
        <dbReference type="EMBL" id="RAR12667.1"/>
    </source>
</evidence>
<dbReference type="InterPro" id="IPR008271">
    <property type="entry name" value="Ser/Thr_kinase_AS"/>
</dbReference>
<dbReference type="STRING" id="183478.A0A364N606"/>
<feature type="region of interest" description="Disordered" evidence="7">
    <location>
        <begin position="374"/>
        <end position="423"/>
    </location>
</feature>
<keyword evidence="1" id="KW-0808">Transferase</keyword>
<dbReference type="Gene3D" id="3.30.200.20">
    <property type="entry name" value="Phosphorylase Kinase, domain 1"/>
    <property type="match status" value="1"/>
</dbReference>
<dbReference type="InterPro" id="IPR000719">
    <property type="entry name" value="Prot_kinase_dom"/>
</dbReference>
<feature type="compositionally biased region" description="Acidic residues" evidence="7">
    <location>
        <begin position="405"/>
        <end position="418"/>
    </location>
</feature>
<keyword evidence="3 9" id="KW-0418">Kinase</keyword>
<evidence type="ECO:0000256" key="6">
    <source>
        <dbReference type="PROSITE-ProRule" id="PRU10141"/>
    </source>
</evidence>
<feature type="compositionally biased region" description="Acidic residues" evidence="7">
    <location>
        <begin position="16"/>
        <end position="26"/>
    </location>
</feature>
<dbReference type="Pfam" id="PF00069">
    <property type="entry name" value="Pkinase"/>
    <property type="match status" value="2"/>
</dbReference>
<keyword evidence="2 6" id="KW-0547">Nucleotide-binding</keyword>